<dbReference type="ExpressionAtlas" id="G1SNS9">
    <property type="expression patterns" value="baseline"/>
</dbReference>
<keyword evidence="9 17" id="KW-0106">Calcium</keyword>
<dbReference type="FunFam" id="1.10.220.10:FF:000002">
    <property type="entry name" value="Annexin"/>
    <property type="match status" value="1"/>
</dbReference>
<evidence type="ECO:0000256" key="10">
    <source>
        <dbReference type="ARBA" id="ARBA00022990"/>
    </source>
</evidence>
<dbReference type="InParanoid" id="G1SNS9"/>
<dbReference type="STRING" id="9986.ENSOCUP00000004660"/>
<dbReference type="GO" id="GO:0005886">
    <property type="term" value="C:plasma membrane"/>
    <property type="evidence" value="ECO:0007669"/>
    <property type="project" value="TreeGrafter"/>
</dbReference>
<dbReference type="GO" id="GO:0005739">
    <property type="term" value="C:mitochondrion"/>
    <property type="evidence" value="ECO:0007669"/>
    <property type="project" value="GOC"/>
</dbReference>
<gene>
    <name evidence="20" type="primary">ANXA6</name>
</gene>
<keyword evidence="10" id="KW-0007">Acetylation</keyword>
<dbReference type="Bgee" id="ENSOCUG00000005379">
    <property type="expression patterns" value="Expressed in uterus and 15 other cell types or tissues"/>
</dbReference>
<evidence type="ECO:0000256" key="14">
    <source>
        <dbReference type="ARBA" id="ARBA00023242"/>
    </source>
</evidence>
<evidence type="ECO:0000256" key="3">
    <source>
        <dbReference type="ARBA" id="ARBA00004496"/>
    </source>
</evidence>
<dbReference type="InterPro" id="IPR002393">
    <property type="entry name" value="ANX6"/>
</dbReference>
<dbReference type="FunFam" id="1.20.5.990:FF:000001">
    <property type="entry name" value="TNFAIP3 interacting protein 1"/>
    <property type="match status" value="1"/>
</dbReference>
<organism evidence="20 21">
    <name type="scientific">Oryctolagus cuniculus</name>
    <name type="common">Rabbit</name>
    <dbReference type="NCBI Taxonomy" id="9986"/>
    <lineage>
        <taxon>Eukaryota</taxon>
        <taxon>Metazoa</taxon>
        <taxon>Chordata</taxon>
        <taxon>Craniata</taxon>
        <taxon>Vertebrata</taxon>
        <taxon>Euteleostomi</taxon>
        <taxon>Mammalia</taxon>
        <taxon>Eutheria</taxon>
        <taxon>Euarchontoglires</taxon>
        <taxon>Glires</taxon>
        <taxon>Lagomorpha</taxon>
        <taxon>Leporidae</taxon>
        <taxon>Oryctolagus</taxon>
    </lineage>
</organism>
<dbReference type="FunFam" id="1.10.220.10:FF:000004">
    <property type="entry name" value="Annexin"/>
    <property type="match status" value="1"/>
</dbReference>
<evidence type="ECO:0000256" key="15">
    <source>
        <dbReference type="ARBA" id="ARBA00023302"/>
    </source>
</evidence>
<dbReference type="GO" id="GO:0005525">
    <property type="term" value="F:GTP binding"/>
    <property type="evidence" value="ECO:0007669"/>
    <property type="project" value="Ensembl"/>
</dbReference>
<dbReference type="GO" id="GO:0005509">
    <property type="term" value="F:calcium ion binding"/>
    <property type="evidence" value="ECO:0007669"/>
    <property type="project" value="InterPro"/>
</dbReference>
<feature type="compositionally biased region" description="Basic and acidic residues" evidence="19">
    <location>
        <begin position="538"/>
        <end position="553"/>
    </location>
</feature>
<dbReference type="GO" id="GO:0051560">
    <property type="term" value="P:mitochondrial calcium ion homeostasis"/>
    <property type="evidence" value="ECO:0007669"/>
    <property type="project" value="Ensembl"/>
</dbReference>
<name>G1SNS9_RABIT</name>
<evidence type="ECO:0000256" key="18">
    <source>
        <dbReference type="SAM" id="Coils"/>
    </source>
</evidence>
<dbReference type="Ensembl" id="ENSOCUT00000005372.3">
    <property type="protein sequence ID" value="ENSOCUP00000004660.3"/>
    <property type="gene ID" value="ENSOCUG00000005379.4"/>
</dbReference>
<dbReference type="FunFam" id="1.10.220.10:FF:000005">
    <property type="entry name" value="Annexin"/>
    <property type="match status" value="1"/>
</dbReference>
<evidence type="ECO:0000256" key="4">
    <source>
        <dbReference type="ARBA" id="ARBA00007831"/>
    </source>
</evidence>
<dbReference type="GO" id="GO:0010604">
    <property type="term" value="P:positive regulation of macromolecule metabolic process"/>
    <property type="evidence" value="ECO:0007669"/>
    <property type="project" value="UniProtKB-ARBA"/>
</dbReference>
<comment type="subcellular location">
    <subcellularLocation>
        <location evidence="3">Cytoplasm</location>
    </subcellularLocation>
    <subcellularLocation>
        <location evidence="2">Melanosome</location>
    </subcellularLocation>
    <subcellularLocation>
        <location evidence="1">Nucleus</location>
    </subcellularLocation>
</comment>
<keyword evidence="13 17" id="KW-0041">Annexin</keyword>
<keyword evidence="6" id="KW-0963">Cytoplasm</keyword>
<evidence type="ECO:0000256" key="11">
    <source>
        <dbReference type="ARBA" id="ARBA00023054"/>
    </source>
</evidence>
<evidence type="ECO:0000256" key="17">
    <source>
        <dbReference type="RuleBase" id="RU003540"/>
    </source>
</evidence>
<accession>G1SNS9</accession>
<dbReference type="InterPro" id="IPR018252">
    <property type="entry name" value="Annexin_repeat_CS"/>
</dbReference>
<dbReference type="GeneTree" id="ENSGT00940000158770"/>
<sequence length="913" mass="103307">MGESWAGAECGEAHECSFFFTVVSAAEPKTMAKPAQGAKYRGSVHDFPDFDPSQDAEALYTAMKGIGSDKEAILELITSRSNRQRQEVCQSYKSLYGKDLIADLKYELTGKFERLIVGLMRPLAYCDAKEIKDAVSGIGTDEKCLIEILASRTNEQIHQLVAAYKDAYERDLEADIIGDTSGHFQKMLVVLLQGTREEDDVVSEDLVQQDVQDLYEAGELKWGTDEAQFIYILGNRSKQHLRLVFDEYLKTTGKPIEASIRGELSGDFEKLMLAVVKCVRSTPEYFAERLFKAMKGLGTRDNTLIRIMVTRSELDMLDIREIFRTKYEKSLYSMIKNDTSGEYKKALLKLCGGDDDAAGQFFPEAAQVAYQMWELSAVARVELKGTVRPAGDFNPDADAKALRKAMKGIGTDEDTIIDIITHRSNAQRQQIRQTFKSHFGRDLMADLKSEISGDLARLILGLMMPPAHYDAKQLKKAMEGAGTDEKALIEILATRTNAEIHAINEAYKEDYHKSLEDALSSDTSGHFRRILISLATGNREEGGEDRDQAREDAQGAAGLQQAGVAVGKVPEVGPLGTAEKKVKMLEQQRTELLEVNKQWDQHFRSMKQQYEQKITELRQKLADLQKQVTDLEAEREQKQRDFDRKLLLAKSKIEMEETDKEQLTAEAKELRQKVKYLQDQLSPLSRQREYQEKEIQRLNKALEEALSIQGSPSSSPTAFGSPEGATGLLRKQELVTQNELLKQQVKIFEEDFQRERSDRERMNEEKEELKKQVEKLQAQVTMSNAQLKALKDEEKAKEALRQQKRKAKASGERYHVEPHPEHLCGAYPYAYPPMPARVPHHGFDDWSQIRYPPPPMAMEQPPPLPSSRLFHLPEYTWFSPCGALRNQSSQVMDSPTARPAEQGSTKNDREGPQ</sequence>
<dbReference type="InterPro" id="IPR001464">
    <property type="entry name" value="Annexin"/>
</dbReference>
<dbReference type="EMBL" id="AAGW02027412">
    <property type="status" value="NOT_ANNOTATED_CDS"/>
    <property type="molecule type" value="Genomic_DNA"/>
</dbReference>
<protein>
    <recommendedName>
        <fullName evidence="17">Annexin</fullName>
    </recommendedName>
</protein>
<evidence type="ECO:0000256" key="12">
    <source>
        <dbReference type="ARBA" id="ARBA00023198"/>
    </source>
</evidence>
<dbReference type="GO" id="GO:0006954">
    <property type="term" value="P:inflammatory response"/>
    <property type="evidence" value="ECO:0007669"/>
    <property type="project" value="UniProtKB-KW"/>
</dbReference>
<keyword evidence="11 18" id="KW-0175">Coiled coil</keyword>
<dbReference type="GO" id="GO:0015276">
    <property type="term" value="F:ligand-gated monoatomic ion channel activity"/>
    <property type="evidence" value="ECO:0007669"/>
    <property type="project" value="Ensembl"/>
</dbReference>
<evidence type="ECO:0000256" key="7">
    <source>
        <dbReference type="ARBA" id="ARBA00022553"/>
    </source>
</evidence>
<dbReference type="GO" id="GO:0042470">
    <property type="term" value="C:melanosome"/>
    <property type="evidence" value="ECO:0007669"/>
    <property type="project" value="UniProtKB-SubCell"/>
</dbReference>
<dbReference type="GO" id="GO:0005544">
    <property type="term" value="F:calcium-dependent phospholipid binding"/>
    <property type="evidence" value="ECO:0007669"/>
    <property type="project" value="UniProtKB-KW"/>
</dbReference>
<dbReference type="EMBL" id="AAGW02027413">
    <property type="status" value="NOT_ANNOTATED_CDS"/>
    <property type="molecule type" value="Genomic_DNA"/>
</dbReference>
<feature type="region of interest" description="Disordered" evidence="19">
    <location>
        <begin position="886"/>
        <end position="913"/>
    </location>
</feature>
<dbReference type="GO" id="GO:0043124">
    <property type="term" value="P:negative regulation of canonical NF-kappaB signal transduction"/>
    <property type="evidence" value="ECO:0007669"/>
    <property type="project" value="UniProtKB-ARBA"/>
</dbReference>
<dbReference type="SMR" id="G1SNS9"/>
<dbReference type="GO" id="GO:0006816">
    <property type="term" value="P:calcium ion transport"/>
    <property type="evidence" value="ECO:0007669"/>
    <property type="project" value="Ensembl"/>
</dbReference>
<dbReference type="GO" id="GO:0051283">
    <property type="term" value="P:negative regulation of sequestering of calcium ion"/>
    <property type="evidence" value="ECO:0007669"/>
    <property type="project" value="TreeGrafter"/>
</dbReference>
<evidence type="ECO:0000256" key="5">
    <source>
        <dbReference type="ARBA" id="ARBA00022481"/>
    </source>
</evidence>
<dbReference type="GO" id="GO:0031902">
    <property type="term" value="C:late endosome membrane"/>
    <property type="evidence" value="ECO:0007669"/>
    <property type="project" value="Ensembl"/>
</dbReference>
<evidence type="ECO:0000256" key="13">
    <source>
        <dbReference type="ARBA" id="ARBA00023216"/>
    </source>
</evidence>
<reference evidence="20" key="2">
    <citation type="submission" date="2025-08" db="UniProtKB">
        <authorList>
            <consortium name="Ensembl"/>
        </authorList>
    </citation>
    <scope>IDENTIFICATION</scope>
    <source>
        <strain evidence="20">Thorbecke</strain>
    </source>
</reference>
<dbReference type="GO" id="GO:0097190">
    <property type="term" value="P:apoptotic signaling pathway"/>
    <property type="evidence" value="ECO:0007669"/>
    <property type="project" value="Ensembl"/>
</dbReference>
<evidence type="ECO:0000256" key="16">
    <source>
        <dbReference type="ARBA" id="ARBA00025332"/>
    </source>
</evidence>
<dbReference type="InterPro" id="IPR037104">
    <property type="entry name" value="Annexin_sf"/>
</dbReference>
<dbReference type="EMBL" id="AAGW02027418">
    <property type="status" value="NOT_ANNOTATED_CDS"/>
    <property type="molecule type" value="Genomic_DNA"/>
</dbReference>
<evidence type="ECO:0000256" key="19">
    <source>
        <dbReference type="SAM" id="MobiDB-lite"/>
    </source>
</evidence>
<dbReference type="Pfam" id="PF00191">
    <property type="entry name" value="Annexin"/>
    <property type="match status" value="6"/>
</dbReference>
<dbReference type="Gene3D" id="1.20.5.990">
    <property type="entry name" value="Nemo cc2-lz domain - 1d5 darpin complex"/>
    <property type="match status" value="1"/>
</dbReference>
<dbReference type="GO" id="GO:0006937">
    <property type="term" value="P:regulation of muscle contraction"/>
    <property type="evidence" value="ECO:0007669"/>
    <property type="project" value="Ensembl"/>
</dbReference>
<dbReference type="GO" id="GO:0042802">
    <property type="term" value="F:identical protein binding"/>
    <property type="evidence" value="ECO:0007669"/>
    <property type="project" value="Ensembl"/>
</dbReference>
<dbReference type="EMBL" id="AAGW02027416">
    <property type="status" value="NOT_ANNOTATED_CDS"/>
    <property type="molecule type" value="Genomic_DNA"/>
</dbReference>
<dbReference type="FunFam" id="1.10.220.10:FF:000001">
    <property type="entry name" value="Annexin"/>
    <property type="match status" value="1"/>
</dbReference>
<dbReference type="GO" id="GO:0048471">
    <property type="term" value="C:perinuclear region of cytoplasm"/>
    <property type="evidence" value="ECO:0007669"/>
    <property type="project" value="Ensembl"/>
</dbReference>
<dbReference type="PANTHER" id="PTHR10502">
    <property type="entry name" value="ANNEXIN"/>
    <property type="match status" value="1"/>
</dbReference>
<keyword evidence="21" id="KW-1185">Reference proteome</keyword>
<dbReference type="SMART" id="SM00335">
    <property type="entry name" value="ANX"/>
    <property type="match status" value="6"/>
</dbReference>
<evidence type="ECO:0000256" key="9">
    <source>
        <dbReference type="ARBA" id="ARBA00022837"/>
    </source>
</evidence>
<dbReference type="FunFam" id="1.10.220.10:FF:000003">
    <property type="entry name" value="Annexin"/>
    <property type="match status" value="2"/>
</dbReference>
<keyword evidence="12" id="KW-0395">Inflammatory response</keyword>
<comment type="function">
    <text evidence="16">May associate with CD21. May regulate the release of Ca(2+) from intracellular stores.</text>
</comment>
<reference evidence="20" key="3">
    <citation type="submission" date="2025-09" db="UniProtKB">
        <authorList>
            <consortium name="Ensembl"/>
        </authorList>
    </citation>
    <scope>IDENTIFICATION</scope>
    <source>
        <strain evidence="20">Thorbecke</strain>
    </source>
</reference>
<comment type="similarity">
    <text evidence="4 17">Belongs to the annexin family.</text>
</comment>
<proteinExistence type="inferred from homology"/>
<keyword evidence="15 17" id="KW-0111">Calcium/phospholipid-binding</keyword>
<dbReference type="EMBL" id="AAGW02027414">
    <property type="status" value="NOT_ANNOTATED_CDS"/>
    <property type="molecule type" value="Genomic_DNA"/>
</dbReference>
<dbReference type="Proteomes" id="UP000001811">
    <property type="component" value="Chromosome 3"/>
</dbReference>
<keyword evidence="8 17" id="KW-0677">Repeat</keyword>
<feature type="coiled-coil region" evidence="18">
    <location>
        <begin position="575"/>
        <end position="810"/>
    </location>
</feature>
<dbReference type="Gene3D" id="1.10.220.10">
    <property type="entry name" value="Annexin"/>
    <property type="match status" value="6"/>
</dbReference>
<dbReference type="GO" id="GO:0048306">
    <property type="term" value="F:calcium-dependent protein binding"/>
    <property type="evidence" value="ECO:0007669"/>
    <property type="project" value="Ensembl"/>
</dbReference>
<dbReference type="GO" id="GO:0001786">
    <property type="term" value="F:phosphatidylserine binding"/>
    <property type="evidence" value="ECO:0007669"/>
    <property type="project" value="TreeGrafter"/>
</dbReference>
<dbReference type="EMBL" id="AAGW02027415">
    <property type="status" value="NOT_ANNOTATED_CDS"/>
    <property type="molecule type" value="Genomic_DNA"/>
</dbReference>
<keyword evidence="14" id="KW-0539">Nucleus</keyword>
<reference evidence="20 21" key="1">
    <citation type="journal article" date="2011" name="Nature">
        <title>A high-resolution map of human evolutionary constraint using 29 mammals.</title>
        <authorList>
            <person name="Lindblad-Toh K."/>
            <person name="Garber M."/>
            <person name="Zuk O."/>
            <person name="Lin M.F."/>
            <person name="Parker B.J."/>
            <person name="Washietl S."/>
            <person name="Kheradpour P."/>
            <person name="Ernst J."/>
            <person name="Jordan G."/>
            <person name="Mauceli E."/>
            <person name="Ward L.D."/>
            <person name="Lowe C.B."/>
            <person name="Holloway A.K."/>
            <person name="Clamp M."/>
            <person name="Gnerre S."/>
            <person name="Alfoldi J."/>
            <person name="Beal K."/>
            <person name="Chang J."/>
            <person name="Clawson H."/>
            <person name="Cuff J."/>
            <person name="Di Palma F."/>
            <person name="Fitzgerald S."/>
            <person name="Flicek P."/>
            <person name="Guttman M."/>
            <person name="Hubisz M.J."/>
            <person name="Jaffe D.B."/>
            <person name="Jungreis I."/>
            <person name="Kent W.J."/>
            <person name="Kostka D."/>
            <person name="Lara M."/>
            <person name="Martins A.L."/>
            <person name="Massingham T."/>
            <person name="Moltke I."/>
            <person name="Raney B.J."/>
            <person name="Rasmussen M.D."/>
            <person name="Robinson J."/>
            <person name="Stark A."/>
            <person name="Vilella A.J."/>
            <person name="Wen J."/>
            <person name="Xie X."/>
            <person name="Zody M.C."/>
            <person name="Baldwin J."/>
            <person name="Bloom T."/>
            <person name="Chin C.W."/>
            <person name="Heiman D."/>
            <person name="Nicol R."/>
            <person name="Nusbaum C."/>
            <person name="Young S."/>
            <person name="Wilkinson J."/>
            <person name="Worley K.C."/>
            <person name="Kovar C.L."/>
            <person name="Muzny D.M."/>
            <person name="Gibbs R.A."/>
            <person name="Cree A."/>
            <person name="Dihn H.H."/>
            <person name="Fowler G."/>
            <person name="Jhangiani S."/>
            <person name="Joshi V."/>
            <person name="Lee S."/>
            <person name="Lewis L.R."/>
            <person name="Nazareth L.V."/>
            <person name="Okwuonu G."/>
            <person name="Santibanez J."/>
            <person name="Warren W.C."/>
            <person name="Mardis E.R."/>
            <person name="Weinstock G.M."/>
            <person name="Wilson R.K."/>
            <person name="Delehaunty K."/>
            <person name="Dooling D."/>
            <person name="Fronik C."/>
            <person name="Fulton L."/>
            <person name="Fulton B."/>
            <person name="Graves T."/>
            <person name="Minx P."/>
            <person name="Sodergren E."/>
            <person name="Birney E."/>
            <person name="Margulies E.H."/>
            <person name="Herrero J."/>
            <person name="Green E.D."/>
            <person name="Haussler D."/>
            <person name="Siepel A."/>
            <person name="Goldman N."/>
            <person name="Pollard K.S."/>
            <person name="Pedersen J.S."/>
            <person name="Lander E.S."/>
            <person name="Kellis M."/>
        </authorList>
    </citation>
    <scope>NUCLEOTIDE SEQUENCE [LARGE SCALE GENOMIC DNA]</scope>
    <source>
        <strain evidence="20 21">Thorbecke inbred</strain>
    </source>
</reference>
<dbReference type="PRINTS" id="PR00202">
    <property type="entry name" value="ANNEXINVI"/>
</dbReference>
<comment type="domain">
    <text evidence="17">A pair of annexin repeats may form one binding site for calcium and phospholipid.</text>
</comment>
<keyword evidence="7" id="KW-0597">Phosphoprotein</keyword>
<dbReference type="GO" id="GO:0015485">
    <property type="term" value="F:cholesterol binding"/>
    <property type="evidence" value="ECO:0007669"/>
    <property type="project" value="Ensembl"/>
</dbReference>
<dbReference type="HOGENOM" id="CLU_033970_0_0_1"/>
<dbReference type="GO" id="GO:0005765">
    <property type="term" value="C:lysosomal membrane"/>
    <property type="evidence" value="ECO:0007669"/>
    <property type="project" value="Ensembl"/>
</dbReference>
<evidence type="ECO:0000256" key="2">
    <source>
        <dbReference type="ARBA" id="ARBA00004223"/>
    </source>
</evidence>
<evidence type="ECO:0000256" key="6">
    <source>
        <dbReference type="ARBA" id="ARBA00022490"/>
    </source>
</evidence>
<dbReference type="FunCoup" id="G1SNS9">
    <property type="interactions" value="299"/>
</dbReference>
<dbReference type="SUPFAM" id="SSF47874">
    <property type="entry name" value="Annexin"/>
    <property type="match status" value="2"/>
</dbReference>
<feature type="region of interest" description="Disordered" evidence="19">
    <location>
        <begin position="538"/>
        <end position="562"/>
    </location>
</feature>
<dbReference type="GO" id="GO:0080090">
    <property type="term" value="P:regulation of primary metabolic process"/>
    <property type="evidence" value="ECO:0007669"/>
    <property type="project" value="UniProtKB-ARBA"/>
</dbReference>
<dbReference type="eggNOG" id="ENOG502QPYT">
    <property type="taxonomic scope" value="Eukaryota"/>
</dbReference>
<keyword evidence="5" id="KW-0488">Methylation</keyword>
<dbReference type="AlphaFoldDB" id="G1SNS9"/>
<evidence type="ECO:0000313" key="20">
    <source>
        <dbReference type="Ensembl" id="ENSOCUP00000004660.3"/>
    </source>
</evidence>
<evidence type="ECO:0000313" key="21">
    <source>
        <dbReference type="Proteomes" id="UP000001811"/>
    </source>
</evidence>
<evidence type="ECO:0000256" key="8">
    <source>
        <dbReference type="ARBA" id="ARBA00022737"/>
    </source>
</evidence>
<evidence type="ECO:0000256" key="1">
    <source>
        <dbReference type="ARBA" id="ARBA00004123"/>
    </source>
</evidence>
<dbReference type="PROSITE" id="PS00223">
    <property type="entry name" value="ANNEXIN_1"/>
    <property type="match status" value="5"/>
</dbReference>
<dbReference type="PROSITE" id="PS51897">
    <property type="entry name" value="ANNEXIN_2"/>
    <property type="match status" value="6"/>
</dbReference>
<dbReference type="EMBL" id="AAGW02027417">
    <property type="status" value="NOT_ANNOTATED_CDS"/>
    <property type="molecule type" value="Genomic_DNA"/>
</dbReference>
<dbReference type="PRINTS" id="PR00196">
    <property type="entry name" value="ANNEXIN"/>
</dbReference>
<dbReference type="PANTHER" id="PTHR10502:SF19">
    <property type="entry name" value="ANNEXIN A6"/>
    <property type="match status" value="1"/>
</dbReference>
<dbReference type="GO" id="GO:0005634">
    <property type="term" value="C:nucleus"/>
    <property type="evidence" value="ECO:0007669"/>
    <property type="project" value="UniProtKB-SubCell"/>
</dbReference>
<dbReference type="InterPro" id="IPR018502">
    <property type="entry name" value="Annexin_repeat"/>
</dbReference>